<proteinExistence type="predicted"/>
<sequence>MSSNEALLQIFVGTLSNDKTVREQAEAALTHVSADPWLITRLIHFSCQELPLHDVPAETRQALHAASIRVRNVLGRSDWNRHPYFTEETKQAVRECIVPLQCGSHVPELVRRQLLAATQELIHYDYPHRWPSLMSHLRVILDECVVSLRILPDAASSREAATLRLKGALGILRACCKVYEDAVKIDADVIEEFINNTCPSLLSLTETLASVWVQELVTQKQSPHMNGVSDPSFAATASLKRSESSMFVVSPWHTELSHCLRIAFKCIDSLLAARWPLFLCDQPGMDQLCRGCIGQVLDATHTTLLPLYRSRIPTDDGDDSDLSSVFYESAVWKLLKWAENLGLKLLQALSPKSCERRARAAAKYFCDHYLLGLVQHALDFVRWHTMPRRLTSKAYIMSLEILTMAVGSREAYCKIIAPNAEELFALLIFPRLTFSVEDAELWASNPAEYVRLQTSPAGDLYSAKVVSSSLMLSLAIPSKPFHDTEFVNHVVQYVLGRLTAHTAAAAHGDVEAARVVDAAFFTIYQFNKVLHSIGFGDEKVEWLLTNYVAPAAKYPVGFLRARSVLVLSVFAPKIHWSSPQAFQRVLAEVLPLLQDPDIPVRMQTCMSLANLICHPHARDVVTPCLSDVIQHYFCAMRLMDSEGVVRTLRKTIKHYRDILSQWALQLTEVLVQHFHQVLGRALAAEVHDFASETFANKKGGAAEMGVMATEEDGVVESVMAADELLETLTVLVRAIPPQPVVDSSLDTSQQRDLILQMQERIAPMLYMVLSKEKGGCLGFMDASLMLLTTMLSRSLTVGSFTWRLLPCLHQLVVQGAVDYFSEMLPPLDNFACVSPEQFLLFPMSDLCAIPEFAVNIASMTPAQVVCTMCDAVMQSSHILRLRELAAVPKIYDSILQNLWQLKQRDGNRVNATAATDSLVEYIIQATLHVLTDPNSQEKRRRTLTLLFANSLFSAILANAELTVRTLSAAGALLPFFVHYVQLVQGKTMQTMLRSYDRRLFIMAIAVLARLQAEQAQLATTLDEVLCGVLQGEVMACFSHSEGVLVAVEVGGHTGSVDDHDEEEWSMDESSDSGEDDDDDNDEDEEEYDDDLGDDVDSMGSEAPALAGDSQLQALLMATAAARKQGTTTRGIDDDDEEEEEENLLDENDFVSPIDTCNAWAFLLESVNHTTAASSTRFCQLVRDANSQQQMQSLTQMSALMEQLLAMRRGRHAAATAA</sequence>
<dbReference type="Proteomes" id="UP000031737">
    <property type="component" value="Unassembled WGS sequence"/>
</dbReference>
<dbReference type="GO" id="GO:0006606">
    <property type="term" value="P:protein import into nucleus"/>
    <property type="evidence" value="ECO:0007669"/>
    <property type="project" value="TreeGrafter"/>
</dbReference>
<evidence type="ECO:0008006" key="7">
    <source>
        <dbReference type="Google" id="ProtNLM"/>
    </source>
</evidence>
<protein>
    <recommendedName>
        <fullName evidence="7">Importin N-terminal domain-containing protein</fullName>
    </recommendedName>
</protein>
<keyword evidence="2" id="KW-0963">Cytoplasm</keyword>
<name>A0A061J371_TRYRA</name>
<organism evidence="5 6">
    <name type="scientific">Trypanosoma rangeli SC58</name>
    <dbReference type="NCBI Taxonomy" id="429131"/>
    <lineage>
        <taxon>Eukaryota</taxon>
        <taxon>Discoba</taxon>
        <taxon>Euglenozoa</taxon>
        <taxon>Kinetoplastea</taxon>
        <taxon>Metakinetoplastina</taxon>
        <taxon>Trypanosomatida</taxon>
        <taxon>Trypanosomatidae</taxon>
        <taxon>Trypanosoma</taxon>
        <taxon>Herpetosoma</taxon>
    </lineage>
</organism>
<comment type="caution">
    <text evidence="5">The sequence shown here is derived from an EMBL/GenBank/DDBJ whole genome shotgun (WGS) entry which is preliminary data.</text>
</comment>
<dbReference type="AlphaFoldDB" id="A0A061J371"/>
<dbReference type="PANTHER" id="PTHR10997:SF18">
    <property type="entry name" value="D-IMPORTIN 7_RANBP7"/>
    <property type="match status" value="1"/>
</dbReference>
<dbReference type="GO" id="GO:0005635">
    <property type="term" value="C:nuclear envelope"/>
    <property type="evidence" value="ECO:0007669"/>
    <property type="project" value="TreeGrafter"/>
</dbReference>
<evidence type="ECO:0000256" key="3">
    <source>
        <dbReference type="ARBA" id="ARBA00022927"/>
    </source>
</evidence>
<dbReference type="SUPFAM" id="SSF48371">
    <property type="entry name" value="ARM repeat"/>
    <property type="match status" value="1"/>
</dbReference>
<evidence type="ECO:0000256" key="2">
    <source>
        <dbReference type="ARBA" id="ARBA00022490"/>
    </source>
</evidence>
<evidence type="ECO:0000256" key="4">
    <source>
        <dbReference type="SAM" id="MobiDB-lite"/>
    </source>
</evidence>
<accession>A0A061J371</accession>
<reference evidence="5 6" key="1">
    <citation type="submission" date="2013-07" db="EMBL/GenBank/DDBJ databases">
        <authorList>
            <person name="Stoco P.H."/>
            <person name="Wagner G."/>
            <person name="Gerber A."/>
            <person name="Zaha A."/>
            <person name="Thompson C."/>
            <person name="Bartholomeu D.C."/>
            <person name="Luckemeyer D.D."/>
            <person name="Bahia D."/>
            <person name="Loreto E."/>
            <person name="Prestes E.B."/>
            <person name="Lima F.M."/>
            <person name="Rodrigues-Luiz G."/>
            <person name="Vallejo G.A."/>
            <person name="Filho J.F."/>
            <person name="Monteiro K.M."/>
            <person name="Tyler K.M."/>
            <person name="de Almeida L.G."/>
            <person name="Ortiz M.F."/>
            <person name="Siervo M.A."/>
            <person name="de Moraes M.H."/>
            <person name="Cunha O.L."/>
            <person name="Mendonca-Neto R."/>
            <person name="Silva R."/>
            <person name="Teixeira S.M."/>
            <person name="Murta S.M."/>
            <person name="Sincero T.C."/>
            <person name="Mendes T.A."/>
            <person name="Urmenyi T.P."/>
            <person name="Silva V.G."/>
            <person name="da Rocha W.D."/>
            <person name="Andersson B."/>
            <person name="Romanha A.J."/>
            <person name="Steindel M."/>
            <person name="de Vasconcelos A.T."/>
            <person name="Grisard E.C."/>
        </authorList>
    </citation>
    <scope>NUCLEOTIDE SEQUENCE [LARGE SCALE GENOMIC DNA]</scope>
    <source>
        <strain evidence="5 6">SC58</strain>
    </source>
</reference>
<gene>
    <name evidence="5" type="ORF">TRSC58_04565</name>
</gene>
<dbReference type="PANTHER" id="PTHR10997">
    <property type="entry name" value="IMPORTIN-7, 8, 11"/>
    <property type="match status" value="1"/>
</dbReference>
<keyword evidence="3" id="KW-0813">Transport</keyword>
<dbReference type="InterPro" id="IPR016024">
    <property type="entry name" value="ARM-type_fold"/>
</dbReference>
<dbReference type="VEuPathDB" id="TriTrypDB:TRSC58_04565"/>
<dbReference type="InterPro" id="IPR011989">
    <property type="entry name" value="ARM-like"/>
</dbReference>
<dbReference type="OrthoDB" id="760868at2759"/>
<evidence type="ECO:0000313" key="5">
    <source>
        <dbReference type="EMBL" id="ESL07742.1"/>
    </source>
</evidence>
<feature type="region of interest" description="Disordered" evidence="4">
    <location>
        <begin position="1052"/>
        <end position="1102"/>
    </location>
</feature>
<evidence type="ECO:0000256" key="1">
    <source>
        <dbReference type="ARBA" id="ARBA00004496"/>
    </source>
</evidence>
<comment type="subcellular location">
    <subcellularLocation>
        <location evidence="1">Cytoplasm</location>
    </subcellularLocation>
</comment>
<keyword evidence="3" id="KW-0653">Protein transport</keyword>
<evidence type="ECO:0000313" key="6">
    <source>
        <dbReference type="Proteomes" id="UP000031737"/>
    </source>
</evidence>
<dbReference type="Gene3D" id="1.25.10.10">
    <property type="entry name" value="Leucine-rich Repeat Variant"/>
    <property type="match status" value="1"/>
</dbReference>
<dbReference type="EMBL" id="AUPL01004565">
    <property type="protein sequence ID" value="ESL07742.1"/>
    <property type="molecule type" value="Genomic_DNA"/>
</dbReference>
<keyword evidence="6" id="KW-1185">Reference proteome</keyword>
<dbReference type="GO" id="GO:0005829">
    <property type="term" value="C:cytosol"/>
    <property type="evidence" value="ECO:0007669"/>
    <property type="project" value="TreeGrafter"/>
</dbReference>
<feature type="compositionally biased region" description="Acidic residues" evidence="4">
    <location>
        <begin position="1058"/>
        <end position="1096"/>
    </location>
</feature>